<organism evidence="1 2">
    <name type="scientific">Sphagnurus paluster</name>
    <dbReference type="NCBI Taxonomy" id="117069"/>
    <lineage>
        <taxon>Eukaryota</taxon>
        <taxon>Fungi</taxon>
        <taxon>Dikarya</taxon>
        <taxon>Basidiomycota</taxon>
        <taxon>Agaricomycotina</taxon>
        <taxon>Agaricomycetes</taxon>
        <taxon>Agaricomycetidae</taxon>
        <taxon>Agaricales</taxon>
        <taxon>Tricholomatineae</taxon>
        <taxon>Lyophyllaceae</taxon>
        <taxon>Sphagnurus</taxon>
    </lineage>
</organism>
<dbReference type="Proteomes" id="UP000717328">
    <property type="component" value="Unassembled WGS sequence"/>
</dbReference>
<reference evidence="1" key="1">
    <citation type="submission" date="2021-02" db="EMBL/GenBank/DDBJ databases">
        <authorList>
            <person name="Nieuwenhuis M."/>
            <person name="Van De Peppel L.J.J."/>
        </authorList>
    </citation>
    <scope>NUCLEOTIDE SEQUENCE</scope>
    <source>
        <strain evidence="1">D49</strain>
    </source>
</reference>
<reference evidence="1" key="2">
    <citation type="submission" date="2021-10" db="EMBL/GenBank/DDBJ databases">
        <title>Phylogenomics reveals ancestral predisposition of the termite-cultivated fungus Termitomyces towards a domesticated lifestyle.</title>
        <authorList>
            <person name="Auxier B."/>
            <person name="Grum-Grzhimaylo A."/>
            <person name="Cardenas M.E."/>
            <person name="Lodge J.D."/>
            <person name="Laessoe T."/>
            <person name="Pedersen O."/>
            <person name="Smith M.E."/>
            <person name="Kuyper T.W."/>
            <person name="Franco-Molano E.A."/>
            <person name="Baroni T.J."/>
            <person name="Aanen D.K."/>
        </authorList>
    </citation>
    <scope>NUCLEOTIDE SEQUENCE</scope>
    <source>
        <strain evidence="1">D49</strain>
    </source>
</reference>
<keyword evidence="2" id="KW-1185">Reference proteome</keyword>
<dbReference type="OrthoDB" id="2588098at2759"/>
<protein>
    <recommendedName>
        <fullName evidence="3">F-box domain-containing protein</fullName>
    </recommendedName>
</protein>
<proteinExistence type="predicted"/>
<dbReference type="EMBL" id="JABCKI010006254">
    <property type="protein sequence ID" value="KAG5634842.1"/>
    <property type="molecule type" value="Genomic_DNA"/>
</dbReference>
<evidence type="ECO:0000313" key="1">
    <source>
        <dbReference type="EMBL" id="KAG5634842.1"/>
    </source>
</evidence>
<dbReference type="AlphaFoldDB" id="A0A9P7FU19"/>
<sequence length="349" mass="40853">MGQYFIILNLDSGYKIPTGMFGKFGECFWGLQDTDLARFLWCPPGKRVAVKRYSELQDYTADESEDIRRYLPSSKNVCYHYHFPKKNAANEAANGFRHFPNELIDLVYQELDDLTAILGLAATCQRSYDIGRRYIEHWVRVLFVPTWVGGRLICLGDYACADDLPPGMLTDEELRRVDERITDTEDSDNEEYDYDDDIDDKLDWEVAGTSLWRLLSMLQRQQPDWELQRKRQIEDGKYCYDSWRLYVRFLHSSGWGKRECSFCMEETVLSQLITIRDTPRTLDFVEADHSGDGDEVKGGRCKYVLRNLVTKEYVRDDAVEDFRNNAQPNDTYPDLRQLNFNHILVARIT</sequence>
<name>A0A9P7FU19_9AGAR</name>
<accession>A0A9P7FU19</accession>
<evidence type="ECO:0000313" key="2">
    <source>
        <dbReference type="Proteomes" id="UP000717328"/>
    </source>
</evidence>
<gene>
    <name evidence="1" type="ORF">H0H81_000544</name>
</gene>
<evidence type="ECO:0008006" key="3">
    <source>
        <dbReference type="Google" id="ProtNLM"/>
    </source>
</evidence>
<comment type="caution">
    <text evidence="1">The sequence shown here is derived from an EMBL/GenBank/DDBJ whole genome shotgun (WGS) entry which is preliminary data.</text>
</comment>